<evidence type="ECO:0000313" key="2">
    <source>
        <dbReference type="EMBL" id="GHD58009.1"/>
    </source>
</evidence>
<organism evidence="2 3">
    <name type="scientific">Thalassobaculum fulvum</name>
    <dbReference type="NCBI Taxonomy" id="1633335"/>
    <lineage>
        <taxon>Bacteria</taxon>
        <taxon>Pseudomonadati</taxon>
        <taxon>Pseudomonadota</taxon>
        <taxon>Alphaproteobacteria</taxon>
        <taxon>Rhodospirillales</taxon>
        <taxon>Thalassobaculaceae</taxon>
        <taxon>Thalassobaculum</taxon>
    </lineage>
</organism>
<proteinExistence type="predicted"/>
<dbReference type="RefSeq" id="WP_189992986.1">
    <property type="nucleotide sequence ID" value="NZ_BMZS01000010.1"/>
</dbReference>
<dbReference type="AlphaFoldDB" id="A0A918XVF9"/>
<dbReference type="EMBL" id="BMZS01000010">
    <property type="protein sequence ID" value="GHD58009.1"/>
    <property type="molecule type" value="Genomic_DNA"/>
</dbReference>
<protein>
    <submittedName>
        <fullName evidence="2">Uncharacterized protein</fullName>
    </submittedName>
</protein>
<reference evidence="2" key="2">
    <citation type="submission" date="2020-09" db="EMBL/GenBank/DDBJ databases">
        <authorList>
            <person name="Sun Q."/>
            <person name="Kim S."/>
        </authorList>
    </citation>
    <scope>NUCLEOTIDE SEQUENCE</scope>
    <source>
        <strain evidence="2">KCTC 42651</strain>
    </source>
</reference>
<evidence type="ECO:0000256" key="1">
    <source>
        <dbReference type="SAM" id="MobiDB-lite"/>
    </source>
</evidence>
<gene>
    <name evidence="2" type="ORF">GCM10017083_40260</name>
</gene>
<reference evidence="2" key="1">
    <citation type="journal article" date="2014" name="Int. J. Syst. Evol. Microbiol.">
        <title>Complete genome sequence of Corynebacterium casei LMG S-19264T (=DSM 44701T), isolated from a smear-ripened cheese.</title>
        <authorList>
            <consortium name="US DOE Joint Genome Institute (JGI-PGF)"/>
            <person name="Walter F."/>
            <person name="Albersmeier A."/>
            <person name="Kalinowski J."/>
            <person name="Ruckert C."/>
        </authorList>
    </citation>
    <scope>NUCLEOTIDE SEQUENCE</scope>
    <source>
        <strain evidence="2">KCTC 42651</strain>
    </source>
</reference>
<dbReference type="Proteomes" id="UP000630353">
    <property type="component" value="Unassembled WGS sequence"/>
</dbReference>
<keyword evidence="3" id="KW-1185">Reference proteome</keyword>
<sequence length="420" mass="43652">MIWLGALALLVVVAVVAAVVMLRGNRSPAPAVADPAVERRRGATPAPSGGGLGDRLREAVARQREQAGRLTAGHVQLIDVGAMVEGASAAGLSPAKALQVAEEVARRMIRQGDLLVRMEPDGVAILFDGATRAEAEAKSRQIAEATLAALGEVGAGGRYLAEGFGYELDEVLDGAVIDTVDDLIRFVHIAHRSYVAKQRGLARQLEKGVSLIRREIRAGNGGVVIGQEIAVCRRAGDGGRETLREEGFAELDPAVGAETDCVVLEKLGTSMAAVLAGSDEPVYVPARLSSLVNPLYLGNLRAALDGLPPTVRQRLVLVVDPGAGAVRTLLPKATELLRTRVIGLAARVRDPATDVATAEAAGFTTVVLDSPERRFDDPVAVVGRFRSSARDAGLTAIVLDAGDAVASLPGGIAHSRSGPG</sequence>
<feature type="region of interest" description="Disordered" evidence="1">
    <location>
        <begin position="27"/>
        <end position="54"/>
    </location>
</feature>
<name>A0A918XVF9_9PROT</name>
<evidence type="ECO:0000313" key="3">
    <source>
        <dbReference type="Proteomes" id="UP000630353"/>
    </source>
</evidence>
<comment type="caution">
    <text evidence="2">The sequence shown here is derived from an EMBL/GenBank/DDBJ whole genome shotgun (WGS) entry which is preliminary data.</text>
</comment>
<accession>A0A918XVF9</accession>